<accession>A0A4D6YEK4</accession>
<dbReference type="PANTHER" id="PTHR30075">
    <property type="entry name" value="GLYCYL-TRNA SYNTHETASE"/>
    <property type="match status" value="1"/>
</dbReference>
<dbReference type="PRINTS" id="PR01045">
    <property type="entry name" value="TRNASYNTHGB"/>
</dbReference>
<evidence type="ECO:0000313" key="13">
    <source>
        <dbReference type="EMBL" id="QCI24234.1"/>
    </source>
</evidence>
<dbReference type="InterPro" id="IPR006194">
    <property type="entry name" value="Gly-tRNA-synth_heterodimer"/>
</dbReference>
<keyword evidence="4 11" id="KW-0963">Cytoplasm</keyword>
<dbReference type="EMBL" id="CP034861">
    <property type="protein sequence ID" value="QCI24234.1"/>
    <property type="molecule type" value="Genomic_DNA"/>
</dbReference>
<dbReference type="GO" id="GO:0004814">
    <property type="term" value="F:arginine-tRNA ligase activity"/>
    <property type="evidence" value="ECO:0007669"/>
    <property type="project" value="InterPro"/>
</dbReference>
<evidence type="ECO:0000256" key="1">
    <source>
        <dbReference type="ARBA" id="ARBA00004496"/>
    </source>
</evidence>
<dbReference type="SUPFAM" id="SSF47323">
    <property type="entry name" value="Anticodon-binding domain of a subclass of class I aminoacyl-tRNA synthetases"/>
    <property type="match status" value="1"/>
</dbReference>
<dbReference type="GO" id="GO:0006420">
    <property type="term" value="P:arginyl-tRNA aminoacylation"/>
    <property type="evidence" value="ECO:0007669"/>
    <property type="project" value="InterPro"/>
</dbReference>
<dbReference type="InterPro" id="IPR008909">
    <property type="entry name" value="DALR_anticod-bd"/>
</dbReference>
<dbReference type="GO" id="GO:0006426">
    <property type="term" value="P:glycyl-tRNA aminoacylation"/>
    <property type="evidence" value="ECO:0007669"/>
    <property type="project" value="UniProtKB-UniRule"/>
</dbReference>
<proteinExistence type="inferred from homology"/>
<comment type="similarity">
    <text evidence="2 11">Belongs to the class-II aminoacyl-tRNA synthetase family.</text>
</comment>
<evidence type="ECO:0000313" key="14">
    <source>
        <dbReference type="Proteomes" id="UP000298673"/>
    </source>
</evidence>
<comment type="subcellular location">
    <subcellularLocation>
        <location evidence="1 11">Cytoplasm</location>
    </subcellularLocation>
</comment>
<evidence type="ECO:0000256" key="9">
    <source>
        <dbReference type="ARBA" id="ARBA00023146"/>
    </source>
</evidence>
<comment type="catalytic activity">
    <reaction evidence="10 11">
        <text>tRNA(Gly) + glycine + ATP = glycyl-tRNA(Gly) + AMP + diphosphate</text>
        <dbReference type="Rhea" id="RHEA:16013"/>
        <dbReference type="Rhea" id="RHEA-COMP:9664"/>
        <dbReference type="Rhea" id="RHEA-COMP:9683"/>
        <dbReference type="ChEBI" id="CHEBI:30616"/>
        <dbReference type="ChEBI" id="CHEBI:33019"/>
        <dbReference type="ChEBI" id="CHEBI:57305"/>
        <dbReference type="ChEBI" id="CHEBI:78442"/>
        <dbReference type="ChEBI" id="CHEBI:78522"/>
        <dbReference type="ChEBI" id="CHEBI:456215"/>
        <dbReference type="EC" id="6.1.1.14"/>
    </reaction>
</comment>
<evidence type="ECO:0000256" key="8">
    <source>
        <dbReference type="ARBA" id="ARBA00022917"/>
    </source>
</evidence>
<evidence type="ECO:0000256" key="2">
    <source>
        <dbReference type="ARBA" id="ARBA00008226"/>
    </source>
</evidence>
<dbReference type="Gene3D" id="1.10.730.10">
    <property type="entry name" value="Isoleucyl-tRNA Synthetase, Domain 1"/>
    <property type="match status" value="1"/>
</dbReference>
<evidence type="ECO:0000256" key="6">
    <source>
        <dbReference type="ARBA" id="ARBA00022741"/>
    </source>
</evidence>
<keyword evidence="7 11" id="KW-0067">ATP-binding</keyword>
<sequence>MLTKKENLTKNIFLIEIGTEEIPAALLYNIAHSFYINFIKELKLYNIFYESIHWFATPRRLALKIQGIDISEKIIIKNKKGPSIVNAFDKDGRPTNSAQLWARYCGININEAKRLKNNKGEWLFYQKKIKQESAVSLLPKCIEFSLKKICIEKTMRWERTNQKFCRPIRNIVMLLNDDVISSKIFNIPSNNILHNHLSSKEKKIIIKNAKEYPLILLQKEKIIANYNDRKQKIKKILEETVQKVNGTINLNNPLIEEATSSVESPIAFLANFKKKFLKIPKEILIYTIEKLQKCFTICNHKEEVLPYFIFISNISSKKPDQNIIGYEKVMHARLSDTEFFLKKDKKIKLKNYLPYLKNILFYQDLGSLYEKTFRLKFLMEWISQNTNNNIKNAIQAALLSKCDLISDMVYEFPELQGIIGMYYTCMDPEINEEVSIAIKEQYLPSFSGDKLPLSVIGASLSIADKMDTITGMFCINRIPTSNKDPFALRRLSIGILRIIIEKKIILDFKKLIKKSIFLHQKEVNCSKIYNQIIKFFMSRLFYLYEKKGYNIKIIQSVLSCKLTQLIDIHKRIKAISYFRTLSSSKSIITSIKRIHNIIENHNQENLKNINVHLIQEKEEKILLNKINKFIDETKNLFLNQKYKDILIKMHEFKNPINNFFEKVKIYHSNSEIKANRLAILRLIKKTFLKITNFKYLF</sequence>
<evidence type="ECO:0000256" key="4">
    <source>
        <dbReference type="ARBA" id="ARBA00022490"/>
    </source>
</evidence>
<dbReference type="EC" id="6.1.1.14" evidence="11"/>
<dbReference type="InterPro" id="IPR015944">
    <property type="entry name" value="Gly-tRNA-synth_bsu"/>
</dbReference>
<dbReference type="PANTHER" id="PTHR30075:SF2">
    <property type="entry name" value="GLYCINE--TRNA LIGASE, CHLOROPLASTIC_MITOCHONDRIAL 2"/>
    <property type="match status" value="1"/>
</dbReference>
<dbReference type="Pfam" id="PF02092">
    <property type="entry name" value="tRNA_synt_2f"/>
    <property type="match status" value="1"/>
</dbReference>
<evidence type="ECO:0000256" key="11">
    <source>
        <dbReference type="HAMAP-Rule" id="MF_00255"/>
    </source>
</evidence>
<reference evidence="13 14" key="1">
    <citation type="submission" date="2018-12" db="EMBL/GenBank/DDBJ databases">
        <authorList>
            <person name="Chong R.A."/>
        </authorList>
    </citation>
    <scope>NUCLEOTIDE SEQUENCE [LARGE SCALE GENOMIC DNA]</scope>
    <source>
        <strain evidence="13 14">Mst</strain>
    </source>
</reference>
<evidence type="ECO:0000256" key="5">
    <source>
        <dbReference type="ARBA" id="ARBA00022598"/>
    </source>
</evidence>
<evidence type="ECO:0000256" key="7">
    <source>
        <dbReference type="ARBA" id="ARBA00022840"/>
    </source>
</evidence>
<feature type="domain" description="DALR anticodon binding" evidence="12">
    <location>
        <begin position="590"/>
        <end position="687"/>
    </location>
</feature>
<dbReference type="PROSITE" id="PS50861">
    <property type="entry name" value="AA_TRNA_LIGASE_II_GLYAB"/>
    <property type="match status" value="1"/>
</dbReference>
<dbReference type="NCBIfam" id="TIGR00211">
    <property type="entry name" value="glyS"/>
    <property type="match status" value="1"/>
</dbReference>
<dbReference type="GO" id="GO:0004820">
    <property type="term" value="F:glycine-tRNA ligase activity"/>
    <property type="evidence" value="ECO:0007669"/>
    <property type="project" value="UniProtKB-UniRule"/>
</dbReference>
<keyword evidence="9 11" id="KW-0030">Aminoacyl-tRNA synthetase</keyword>
<evidence type="ECO:0000259" key="12">
    <source>
        <dbReference type="Pfam" id="PF05746"/>
    </source>
</evidence>
<dbReference type="OrthoDB" id="9775440at2"/>
<dbReference type="AlphaFoldDB" id="A0A4D6YEK4"/>
<reference evidence="13 14" key="2">
    <citation type="submission" date="2019-05" db="EMBL/GenBank/DDBJ databases">
        <title>Genome evolution of the obligate endosymbiont Buchnera aphidicola.</title>
        <authorList>
            <person name="Moran N.A."/>
        </authorList>
    </citation>
    <scope>NUCLEOTIDE SEQUENCE [LARGE SCALE GENOMIC DNA]</scope>
    <source>
        <strain evidence="13 14">Mst</strain>
    </source>
</reference>
<dbReference type="InterPro" id="IPR009080">
    <property type="entry name" value="tRNAsynth_Ia_anticodon-bd"/>
</dbReference>
<protein>
    <recommendedName>
        <fullName evidence="11">Glycine--tRNA ligase beta subunit</fullName>
        <ecNumber evidence="11">6.1.1.14</ecNumber>
    </recommendedName>
    <alternativeName>
        <fullName evidence="11">Glycyl-tRNA synthetase beta subunit</fullName>
        <shortName evidence="11">GlyRS</shortName>
    </alternativeName>
</protein>
<keyword evidence="8 11" id="KW-0648">Protein biosynthesis</keyword>
<keyword evidence="6 11" id="KW-0547">Nucleotide-binding</keyword>
<evidence type="ECO:0000256" key="10">
    <source>
        <dbReference type="ARBA" id="ARBA00047937"/>
    </source>
</evidence>
<keyword evidence="5 11" id="KW-0436">Ligase</keyword>
<dbReference type="GO" id="GO:0005829">
    <property type="term" value="C:cytosol"/>
    <property type="evidence" value="ECO:0007669"/>
    <property type="project" value="TreeGrafter"/>
</dbReference>
<evidence type="ECO:0000256" key="3">
    <source>
        <dbReference type="ARBA" id="ARBA00011209"/>
    </source>
</evidence>
<dbReference type="Pfam" id="PF05746">
    <property type="entry name" value="DALR_1"/>
    <property type="match status" value="1"/>
</dbReference>
<dbReference type="RefSeq" id="WP_158343273.1">
    <property type="nucleotide sequence ID" value="NZ_CP034861.1"/>
</dbReference>
<organism evidence="13 14">
    <name type="scientific">Buchnera aphidicola</name>
    <name type="common">Muscaphis stroyani</name>
    <dbReference type="NCBI Taxonomy" id="1241869"/>
    <lineage>
        <taxon>Bacteria</taxon>
        <taxon>Pseudomonadati</taxon>
        <taxon>Pseudomonadota</taxon>
        <taxon>Gammaproteobacteria</taxon>
        <taxon>Enterobacterales</taxon>
        <taxon>Erwiniaceae</taxon>
        <taxon>Buchnera</taxon>
    </lineage>
</organism>
<dbReference type="SUPFAM" id="SSF109604">
    <property type="entry name" value="HD-domain/PDEase-like"/>
    <property type="match status" value="1"/>
</dbReference>
<comment type="subunit">
    <text evidence="3 11">Tetramer of two alpha and two beta subunits.</text>
</comment>
<name>A0A4D6YEK4_9GAMM</name>
<gene>
    <name evidence="11" type="primary">glyS</name>
    <name evidence="13" type="ORF">D9V75_00635</name>
</gene>
<dbReference type="Proteomes" id="UP000298673">
    <property type="component" value="Chromosome"/>
</dbReference>
<dbReference type="GO" id="GO:0005524">
    <property type="term" value="F:ATP binding"/>
    <property type="evidence" value="ECO:0007669"/>
    <property type="project" value="UniProtKB-UniRule"/>
</dbReference>
<dbReference type="HAMAP" id="MF_00255">
    <property type="entry name" value="Gly_tRNA_synth_beta"/>
    <property type="match status" value="1"/>
</dbReference>